<comment type="caution">
    <text evidence="6">The sequence shown here is derived from an EMBL/GenBank/DDBJ whole genome shotgun (WGS) entry which is preliminary data.</text>
</comment>
<keyword evidence="2" id="KW-0808">Transferase</keyword>
<dbReference type="Proteomes" id="UP001596160">
    <property type="component" value="Unassembled WGS sequence"/>
</dbReference>
<feature type="domain" description="Beta-ketoacyl-[acyl-carrier-protein] synthase III C-terminal" evidence="4">
    <location>
        <begin position="265"/>
        <end position="354"/>
    </location>
</feature>
<dbReference type="Gene3D" id="3.40.47.10">
    <property type="match status" value="2"/>
</dbReference>
<evidence type="ECO:0000256" key="1">
    <source>
        <dbReference type="ARBA" id="ARBA00022490"/>
    </source>
</evidence>
<evidence type="ECO:0000259" key="4">
    <source>
        <dbReference type="Pfam" id="PF08541"/>
    </source>
</evidence>
<dbReference type="InterPro" id="IPR013747">
    <property type="entry name" value="ACP_syn_III_C"/>
</dbReference>
<dbReference type="PANTHER" id="PTHR34069">
    <property type="entry name" value="3-OXOACYL-[ACYL-CARRIER-PROTEIN] SYNTHASE 3"/>
    <property type="match status" value="1"/>
</dbReference>
<evidence type="ECO:0000313" key="7">
    <source>
        <dbReference type="Proteomes" id="UP001596160"/>
    </source>
</evidence>
<reference evidence="7" key="1">
    <citation type="journal article" date="2019" name="Int. J. Syst. Evol. Microbiol.">
        <title>The Global Catalogue of Microorganisms (GCM) 10K type strain sequencing project: providing services to taxonomists for standard genome sequencing and annotation.</title>
        <authorList>
            <consortium name="The Broad Institute Genomics Platform"/>
            <consortium name="The Broad Institute Genome Sequencing Center for Infectious Disease"/>
            <person name="Wu L."/>
            <person name="Ma J."/>
        </authorList>
    </citation>
    <scope>NUCLEOTIDE SEQUENCE [LARGE SCALE GENOMIC DNA]</scope>
    <source>
        <strain evidence="7">PCU 266</strain>
    </source>
</reference>
<dbReference type="InterPro" id="IPR013751">
    <property type="entry name" value="ACP_syn_III_N"/>
</dbReference>
<feature type="domain" description="Beta-ketoacyl-[acyl-carrier-protein] synthase III N-terminal" evidence="5">
    <location>
        <begin position="108"/>
        <end position="171"/>
    </location>
</feature>
<dbReference type="RefSeq" id="WP_344472399.1">
    <property type="nucleotide sequence ID" value="NZ_BAAASB010000002.1"/>
</dbReference>
<evidence type="ECO:0000259" key="5">
    <source>
        <dbReference type="Pfam" id="PF08545"/>
    </source>
</evidence>
<keyword evidence="7" id="KW-1185">Reference proteome</keyword>
<organism evidence="6 7">
    <name type="scientific">Streptomyces amakusaensis</name>
    <dbReference type="NCBI Taxonomy" id="67271"/>
    <lineage>
        <taxon>Bacteria</taxon>
        <taxon>Bacillati</taxon>
        <taxon>Actinomycetota</taxon>
        <taxon>Actinomycetes</taxon>
        <taxon>Kitasatosporales</taxon>
        <taxon>Streptomycetaceae</taxon>
        <taxon>Streptomyces</taxon>
    </lineage>
</organism>
<evidence type="ECO:0000256" key="3">
    <source>
        <dbReference type="ARBA" id="ARBA00023315"/>
    </source>
</evidence>
<dbReference type="SUPFAM" id="SSF53901">
    <property type="entry name" value="Thiolase-like"/>
    <property type="match status" value="1"/>
</dbReference>
<evidence type="ECO:0000313" key="6">
    <source>
        <dbReference type="EMBL" id="MFC5150335.1"/>
    </source>
</evidence>
<accession>A0ABW0ADB1</accession>
<gene>
    <name evidence="6" type="ORF">ACFPRH_01145</name>
</gene>
<keyword evidence="1" id="KW-0963">Cytoplasm</keyword>
<name>A0ABW0ADB1_9ACTN</name>
<dbReference type="Pfam" id="PF08541">
    <property type="entry name" value="ACP_syn_III_C"/>
    <property type="match status" value="1"/>
</dbReference>
<sequence length="357" mass="37379">MRLRAPMGLSGLSTWIPPERQSAREAVALGLIEEETAGELGYDRLPVADLSAPEMAVLAGRAALEAAGEGPTGLVLHSWMHYQGHDLWSAPHYIADRLGLGDALPLGIQQVCNGGAAAVETAIARLLAEPALGRALVTTADRFAEPGFDRWRGDYGIAYGDGATALVVHPLDRDTGAESGTESGTGEGAGGSADLTLYAIATVAAPALERMHRGGDPFSAAARSISSRVDMRRTKKAFLAAEGMEAFTRASGDRLRRVVRTCLADAGLDAADPRLRYVVMPRLGRKTIDLAYRPALSELTPAEILATGRDTGHLGAGDAAAGLAELHHDKMLEPGERALVISAGAGFTWSCLLVGKA</sequence>
<dbReference type="InterPro" id="IPR016039">
    <property type="entry name" value="Thiolase-like"/>
</dbReference>
<keyword evidence="3" id="KW-0012">Acyltransferase</keyword>
<dbReference type="EMBL" id="JBHSKP010000001">
    <property type="protein sequence ID" value="MFC5150335.1"/>
    <property type="molecule type" value="Genomic_DNA"/>
</dbReference>
<evidence type="ECO:0000256" key="2">
    <source>
        <dbReference type="ARBA" id="ARBA00022679"/>
    </source>
</evidence>
<dbReference type="PANTHER" id="PTHR34069:SF2">
    <property type="entry name" value="BETA-KETOACYL-[ACYL-CARRIER-PROTEIN] SYNTHASE III"/>
    <property type="match status" value="1"/>
</dbReference>
<proteinExistence type="predicted"/>
<protein>
    <submittedName>
        <fullName evidence="6">3-oxoacyl-[acyl-carrier-protein] synthase III C-terminal domain-containing protein</fullName>
    </submittedName>
</protein>
<dbReference type="Pfam" id="PF08545">
    <property type="entry name" value="ACP_syn_III"/>
    <property type="match status" value="1"/>
</dbReference>